<proteinExistence type="predicted"/>
<evidence type="ECO:0000313" key="3">
    <source>
        <dbReference type="Proteomes" id="UP001516400"/>
    </source>
</evidence>
<comment type="caution">
    <text evidence="2">The sequence shown here is derived from an EMBL/GenBank/DDBJ whole genome shotgun (WGS) entry which is preliminary data.</text>
</comment>
<dbReference type="AlphaFoldDB" id="A0ABD2P9T2"/>
<keyword evidence="3" id="KW-1185">Reference proteome</keyword>
<reference evidence="2 3" key="1">
    <citation type="journal article" date="2021" name="BMC Biol.">
        <title>Horizontally acquired antibacterial genes associated with adaptive radiation of ladybird beetles.</title>
        <authorList>
            <person name="Li H.S."/>
            <person name="Tang X.F."/>
            <person name="Huang Y.H."/>
            <person name="Xu Z.Y."/>
            <person name="Chen M.L."/>
            <person name="Du X.Y."/>
            <person name="Qiu B.Y."/>
            <person name="Chen P.T."/>
            <person name="Zhang W."/>
            <person name="Slipinski A."/>
            <person name="Escalona H.E."/>
            <person name="Waterhouse R.M."/>
            <person name="Zwick A."/>
            <person name="Pang H."/>
        </authorList>
    </citation>
    <scope>NUCLEOTIDE SEQUENCE [LARGE SCALE GENOMIC DNA]</scope>
    <source>
        <strain evidence="2">SYSU2018</strain>
    </source>
</reference>
<protein>
    <submittedName>
        <fullName evidence="2">Uncharacterized protein</fullName>
    </submittedName>
</protein>
<evidence type="ECO:0000313" key="2">
    <source>
        <dbReference type="EMBL" id="KAL3287733.1"/>
    </source>
</evidence>
<feature type="signal peptide" evidence="1">
    <location>
        <begin position="1"/>
        <end position="26"/>
    </location>
</feature>
<sequence>MYKKDISQCALILLVLFQFTITPSNGALSKDDVTKCITETKATLQKLQTDTKARFDQIKTRKDYDSKEHLEKKTGSLNAMIQKEKGILSTFKQSAIQDNYNVTACNDSSQIVDLISKSFGTSASLILAEYKVSADRNYTQHLFLVQQLASNYQQLEKKLNDCQNQSCFEQIYGDCVDFKTEDDISDEEEKYSNDAEKILSNYKSKIDNLYQEKSKEVTAYSKALMDCYRSNLNTNITGNDTSEGNNGLKIQPTILIFSFTVLYKILL</sequence>
<dbReference type="Proteomes" id="UP001516400">
    <property type="component" value="Unassembled WGS sequence"/>
</dbReference>
<gene>
    <name evidence="2" type="ORF">HHI36_002197</name>
</gene>
<keyword evidence="1" id="KW-0732">Signal</keyword>
<organism evidence="2 3">
    <name type="scientific">Cryptolaemus montrouzieri</name>
    <dbReference type="NCBI Taxonomy" id="559131"/>
    <lineage>
        <taxon>Eukaryota</taxon>
        <taxon>Metazoa</taxon>
        <taxon>Ecdysozoa</taxon>
        <taxon>Arthropoda</taxon>
        <taxon>Hexapoda</taxon>
        <taxon>Insecta</taxon>
        <taxon>Pterygota</taxon>
        <taxon>Neoptera</taxon>
        <taxon>Endopterygota</taxon>
        <taxon>Coleoptera</taxon>
        <taxon>Polyphaga</taxon>
        <taxon>Cucujiformia</taxon>
        <taxon>Coccinelloidea</taxon>
        <taxon>Coccinellidae</taxon>
        <taxon>Scymninae</taxon>
        <taxon>Scymnini</taxon>
        <taxon>Cryptolaemus</taxon>
    </lineage>
</organism>
<accession>A0ABD2P9T2</accession>
<dbReference type="EMBL" id="JABFTP020000185">
    <property type="protein sequence ID" value="KAL3287733.1"/>
    <property type="molecule type" value="Genomic_DNA"/>
</dbReference>
<feature type="chain" id="PRO_5044769093" evidence="1">
    <location>
        <begin position="27"/>
        <end position="267"/>
    </location>
</feature>
<evidence type="ECO:0000256" key="1">
    <source>
        <dbReference type="SAM" id="SignalP"/>
    </source>
</evidence>
<name>A0ABD2P9T2_9CUCU</name>